<feature type="domain" description="Flagellar hook protein FlgE/F/G-like D1" evidence="5">
    <location>
        <begin position="95"/>
        <end position="165"/>
    </location>
</feature>
<protein>
    <submittedName>
        <fullName evidence="6">Flagellar basal-body rod protein FlgG</fullName>
    </submittedName>
</protein>
<sequence>MVKGLYTAYSGLTLQQKRLDLVSNNLANSLTTGYKKEGLTAQSFDTVYGIKVNDSSVNYVNQYIGDLNLGAKIGESYRCWDQGALRSTESEFDFALSGSGFFSIEFTNKSGTTSTMYTRDGAFQINADGYLLTKDGDYVLGENGYIQIPTNTDEFSVDVLGNIYADDVYIDKFALVDFEDYDYLEAYGENMFQTVDGYTEKEATATVNQGYLEASNINVVTEMIDMISIARNFESNQKIMNSIDTMLSKMVTISEL</sequence>
<keyword evidence="7" id="KW-1185">Reference proteome</keyword>
<feature type="domain" description="Flagellar basal body rod protein N-terminal" evidence="3">
    <location>
        <begin position="5"/>
        <end position="35"/>
    </location>
</feature>
<feature type="domain" description="Flagellar basal-body/hook protein C-terminal" evidence="4">
    <location>
        <begin position="209"/>
        <end position="251"/>
    </location>
</feature>
<name>A0A1G9XP80_9FIRM</name>
<dbReference type="Pfam" id="PF00460">
    <property type="entry name" value="Flg_bb_rod"/>
    <property type="match status" value="1"/>
</dbReference>
<evidence type="ECO:0000259" key="3">
    <source>
        <dbReference type="Pfam" id="PF00460"/>
    </source>
</evidence>
<dbReference type="Pfam" id="PF06429">
    <property type="entry name" value="Flg_bbr_C"/>
    <property type="match status" value="1"/>
</dbReference>
<dbReference type="PANTHER" id="PTHR30435">
    <property type="entry name" value="FLAGELLAR PROTEIN"/>
    <property type="match status" value="1"/>
</dbReference>
<accession>A0A1G9XP80</accession>
<evidence type="ECO:0000256" key="2">
    <source>
        <dbReference type="RuleBase" id="RU362116"/>
    </source>
</evidence>
<keyword evidence="6" id="KW-0282">Flagellum</keyword>
<comment type="similarity">
    <text evidence="1 2">Belongs to the flagella basal body rod proteins family.</text>
</comment>
<evidence type="ECO:0000313" key="7">
    <source>
        <dbReference type="Proteomes" id="UP000187651"/>
    </source>
</evidence>
<dbReference type="InterPro" id="IPR053967">
    <property type="entry name" value="LlgE_F_G-like_D1"/>
</dbReference>
<evidence type="ECO:0000313" key="6">
    <source>
        <dbReference type="EMBL" id="SDM97975.1"/>
    </source>
</evidence>
<organism evidence="6 7">
    <name type="scientific">Lachnospira pectinoschiza</name>
    <dbReference type="NCBI Taxonomy" id="28052"/>
    <lineage>
        <taxon>Bacteria</taxon>
        <taxon>Bacillati</taxon>
        <taxon>Bacillota</taxon>
        <taxon>Clostridia</taxon>
        <taxon>Lachnospirales</taxon>
        <taxon>Lachnospiraceae</taxon>
        <taxon>Lachnospira</taxon>
    </lineage>
</organism>
<keyword evidence="2" id="KW-0975">Bacterial flagellum</keyword>
<evidence type="ECO:0000259" key="4">
    <source>
        <dbReference type="Pfam" id="PF06429"/>
    </source>
</evidence>
<dbReference type="InterPro" id="IPR020013">
    <property type="entry name" value="Flagellar_FlgE/F/G"/>
</dbReference>
<dbReference type="InterPro" id="IPR001444">
    <property type="entry name" value="Flag_bb_rod_N"/>
</dbReference>
<evidence type="ECO:0000256" key="1">
    <source>
        <dbReference type="ARBA" id="ARBA00009677"/>
    </source>
</evidence>
<dbReference type="Proteomes" id="UP000187651">
    <property type="component" value="Unassembled WGS sequence"/>
</dbReference>
<reference evidence="7" key="1">
    <citation type="submission" date="2016-10" db="EMBL/GenBank/DDBJ databases">
        <authorList>
            <person name="Varghese N."/>
            <person name="Submissions S."/>
        </authorList>
    </citation>
    <scope>NUCLEOTIDE SEQUENCE [LARGE SCALE GENOMIC DNA]</scope>
    <source>
        <strain evidence="7">M83</strain>
    </source>
</reference>
<dbReference type="GO" id="GO:0009425">
    <property type="term" value="C:bacterial-type flagellum basal body"/>
    <property type="evidence" value="ECO:0007669"/>
    <property type="project" value="UniProtKB-SubCell"/>
</dbReference>
<dbReference type="OrthoDB" id="9800375at2"/>
<evidence type="ECO:0000259" key="5">
    <source>
        <dbReference type="Pfam" id="PF22692"/>
    </source>
</evidence>
<dbReference type="InterPro" id="IPR037925">
    <property type="entry name" value="FlgE/F/G-like"/>
</dbReference>
<dbReference type="RefSeq" id="WP_027430904.1">
    <property type="nucleotide sequence ID" value="NZ_FNHZ01000004.1"/>
</dbReference>
<dbReference type="PANTHER" id="PTHR30435:SF19">
    <property type="entry name" value="FLAGELLAR BASAL-BODY ROD PROTEIN FLGG"/>
    <property type="match status" value="1"/>
</dbReference>
<dbReference type="InterPro" id="IPR010930">
    <property type="entry name" value="Flg_bb/hook_C_dom"/>
</dbReference>
<dbReference type="SUPFAM" id="SSF117143">
    <property type="entry name" value="Flagellar hook protein flgE"/>
    <property type="match status" value="1"/>
</dbReference>
<dbReference type="EMBL" id="FNHZ01000004">
    <property type="protein sequence ID" value="SDM97975.1"/>
    <property type="molecule type" value="Genomic_DNA"/>
</dbReference>
<gene>
    <name evidence="6" type="ORF">SAMN05216544_1564</name>
</gene>
<dbReference type="NCBIfam" id="TIGR03506">
    <property type="entry name" value="FlgEFG_subfam"/>
    <property type="match status" value="1"/>
</dbReference>
<keyword evidence="6" id="KW-0966">Cell projection</keyword>
<dbReference type="GO" id="GO:0071978">
    <property type="term" value="P:bacterial-type flagellum-dependent swarming motility"/>
    <property type="evidence" value="ECO:0007669"/>
    <property type="project" value="TreeGrafter"/>
</dbReference>
<proteinExistence type="inferred from homology"/>
<dbReference type="Pfam" id="PF22692">
    <property type="entry name" value="LlgE_F_G_D1"/>
    <property type="match status" value="1"/>
</dbReference>
<dbReference type="AlphaFoldDB" id="A0A1G9XP80"/>
<comment type="subcellular location">
    <subcellularLocation>
        <location evidence="2">Bacterial flagellum basal body</location>
    </subcellularLocation>
</comment>
<keyword evidence="6" id="KW-0969">Cilium</keyword>